<proteinExistence type="predicted"/>
<dbReference type="AlphaFoldDB" id="A0A165Z1K9"/>
<keyword evidence="1" id="KW-0175">Coiled coil</keyword>
<accession>A0A165Z1K9</accession>
<evidence type="ECO:0000313" key="2">
    <source>
        <dbReference type="EMBL" id="KZP10139.1"/>
    </source>
</evidence>
<sequence>MLRPLKSCDADPELKSLSTLEDKNRVIDQRIRAATALFAGPMPEAGAELNDGHEDIMDIGRWYRKYSNQSLKHKGPGSTWTRENISSPLDWEIRFSEPLTTWLMMKGEIRQAQEGIAMHARILQSNLQHSCEGSEERDLFEESSPPTIKTPIGPFLGQGQKQYLVDASVAAEPHQIKCLDSTVTVAKISTKRAPRTVTALQRELRELQAEMELEAEREAEGGLEEKAERAELDIWFATFARDGVERDGGDWKSELTNNLL</sequence>
<feature type="coiled-coil region" evidence="1">
    <location>
        <begin position="197"/>
        <end position="233"/>
    </location>
</feature>
<gene>
    <name evidence="2" type="ORF">FIBSPDRAFT_899928</name>
</gene>
<evidence type="ECO:0000256" key="1">
    <source>
        <dbReference type="SAM" id="Coils"/>
    </source>
</evidence>
<reference evidence="2" key="1">
    <citation type="journal article" date="2016" name="Mol. Biol. Evol.">
        <title>Comparative Genomics of Early-Diverging Mushroom-Forming Fungi Provides Insights into the Origins of Lignocellulose Decay Capabilities.</title>
        <authorList>
            <person name="Nagy L.G."/>
            <person name="Riley R."/>
            <person name="Tritt A."/>
            <person name="Adam C."/>
            <person name="Daum C."/>
            <person name="Floudas D."/>
            <person name="Sun H."/>
            <person name="Yadav J.S."/>
            <person name="Pangilinan J."/>
            <person name="Larsson K.H."/>
            <person name="Matsuura K."/>
            <person name="Barry K."/>
            <person name="Labutti K."/>
            <person name="Kuo R."/>
            <person name="Ohm R.A."/>
            <person name="Bhattacharya S.S."/>
            <person name="Shirouzu T."/>
            <person name="Yoshinaga Y."/>
            <person name="Martin F.M."/>
            <person name="Grigoriev I.V."/>
            <person name="Hibbett D.S."/>
        </authorList>
    </citation>
    <scope>NUCLEOTIDE SEQUENCE [LARGE SCALE GENOMIC DNA]</scope>
    <source>
        <strain evidence="2">CBS 109695</strain>
    </source>
</reference>
<dbReference type="EMBL" id="KV417685">
    <property type="protein sequence ID" value="KZP10139.1"/>
    <property type="molecule type" value="Genomic_DNA"/>
</dbReference>
<organism evidence="2">
    <name type="scientific">Athelia psychrophila</name>
    <dbReference type="NCBI Taxonomy" id="1759441"/>
    <lineage>
        <taxon>Eukaryota</taxon>
        <taxon>Fungi</taxon>
        <taxon>Dikarya</taxon>
        <taxon>Basidiomycota</taxon>
        <taxon>Agaricomycotina</taxon>
        <taxon>Agaricomycetes</taxon>
        <taxon>Agaricomycetidae</taxon>
        <taxon>Atheliales</taxon>
        <taxon>Atheliaceae</taxon>
        <taxon>Athelia</taxon>
    </lineage>
</organism>
<name>A0A165Z1K9_9AGAM</name>
<protein>
    <submittedName>
        <fullName evidence="2">Uncharacterized protein</fullName>
    </submittedName>
</protein>